<reference evidence="12 13" key="1">
    <citation type="journal article" date="2016" name="Nat. Commun.">
        <title>Thousands of microbial genomes shed light on interconnected biogeochemical processes in an aquifer system.</title>
        <authorList>
            <person name="Anantharaman K."/>
            <person name="Brown C.T."/>
            <person name="Hug L.A."/>
            <person name="Sharon I."/>
            <person name="Castelle C.J."/>
            <person name="Probst A.J."/>
            <person name="Thomas B.C."/>
            <person name="Singh A."/>
            <person name="Wilkins M.J."/>
            <person name="Karaoz U."/>
            <person name="Brodie E.L."/>
            <person name="Williams K.H."/>
            <person name="Hubbard S.S."/>
            <person name="Banfield J.F."/>
        </authorList>
    </citation>
    <scope>NUCLEOTIDE SEQUENCE [LARGE SCALE GENOMIC DNA]</scope>
</reference>
<dbReference type="GO" id="GO:0005524">
    <property type="term" value="F:ATP binding"/>
    <property type="evidence" value="ECO:0007669"/>
    <property type="project" value="UniProtKB-KW"/>
</dbReference>
<proteinExistence type="inferred from homology"/>
<protein>
    <recommendedName>
        <fullName evidence="10">Aspartyl/glutamyl-tRNA(Asn/Gln) amidotransferase subunit B</fullName>
        <shortName evidence="10">Asp/Glu-ADT subunit B</shortName>
        <ecNumber evidence="10">6.3.5.-</ecNumber>
    </recommendedName>
</protein>
<dbReference type="InterPro" id="IPR042114">
    <property type="entry name" value="GatB_C_1"/>
</dbReference>
<comment type="similarity">
    <text evidence="1 10">Belongs to the GatB/GatE family. GatB subfamily.</text>
</comment>
<dbReference type="InterPro" id="IPR014746">
    <property type="entry name" value="Gln_synth/guanido_kin_cat_dom"/>
</dbReference>
<keyword evidence="6 10" id="KW-0648">Protein biosynthesis</keyword>
<comment type="caution">
    <text evidence="12">The sequence shown here is derived from an EMBL/GenBank/DDBJ whole genome shotgun (WGS) entry which is preliminary data.</text>
</comment>
<dbReference type="SUPFAM" id="SSF89095">
    <property type="entry name" value="GatB/YqeY motif"/>
    <property type="match status" value="1"/>
</dbReference>
<dbReference type="SMART" id="SM00845">
    <property type="entry name" value="GatB_Yqey"/>
    <property type="match status" value="1"/>
</dbReference>
<dbReference type="InterPro" id="IPR023168">
    <property type="entry name" value="GatB_Yqey_C_2"/>
</dbReference>
<dbReference type="GO" id="GO:0050567">
    <property type="term" value="F:glutaminyl-tRNA synthase (glutamine-hydrolyzing) activity"/>
    <property type="evidence" value="ECO:0007669"/>
    <property type="project" value="UniProtKB-UniRule"/>
</dbReference>
<dbReference type="Pfam" id="PF02637">
    <property type="entry name" value="GatB_Yqey"/>
    <property type="match status" value="1"/>
</dbReference>
<dbReference type="Pfam" id="PF02934">
    <property type="entry name" value="GatB_N"/>
    <property type="match status" value="1"/>
</dbReference>
<dbReference type="NCBIfam" id="NF004012">
    <property type="entry name" value="PRK05477.1-2"/>
    <property type="match status" value="1"/>
</dbReference>
<dbReference type="Gene3D" id="1.10.150.380">
    <property type="entry name" value="GatB domain, N-terminal subdomain"/>
    <property type="match status" value="1"/>
</dbReference>
<evidence type="ECO:0000256" key="4">
    <source>
        <dbReference type="ARBA" id="ARBA00022741"/>
    </source>
</evidence>
<dbReference type="GO" id="GO:0006412">
    <property type="term" value="P:translation"/>
    <property type="evidence" value="ECO:0007669"/>
    <property type="project" value="UniProtKB-UniRule"/>
</dbReference>
<sequence>MINNNYIPVIGLEIHVELKTVSKMFCGCKNDPFGAEKPNIYTCPVCLGLPGALPVPNKKAVEWCVKLGLALNCRIPLFSKFDRKNYFYPDLPKGYQISQYDQPFAIGGWLEINSPQYIRKKIGITRVHLEEDTGKLLHAQVEGKKVTLIDFNRSGIPLVEIVTEPDVRSSEEARLFLKKLYQLIRFLDIADADMEKGSMRLEPNVSVMLKNSSKLPPYKVEIKNINSFSFAKKAIDFEVKRHTDILEQGKIPVQETRGWDEKKSQTVSQRSKEEAQDYRYFPEPDIPPIRWTESQISGFKSQIPELPDMKIKRFMEEYGLSGYDANILTDKKETADYFEKAVKASPKISKAIANWIINKKADITKISPVELIELIQEKSQVAALPAGDLENIIDKVIRDNPKPVADFRAGKDTAIMFLIGAVMRLTKGQADASAARKILEGKLK</sequence>
<evidence type="ECO:0000256" key="3">
    <source>
        <dbReference type="ARBA" id="ARBA00022598"/>
    </source>
</evidence>
<dbReference type="GO" id="GO:0070681">
    <property type="term" value="P:glutaminyl-tRNAGln biosynthesis via transamidation"/>
    <property type="evidence" value="ECO:0007669"/>
    <property type="project" value="TreeGrafter"/>
</dbReference>
<dbReference type="HAMAP" id="MF_00121">
    <property type="entry name" value="GatB"/>
    <property type="match status" value="1"/>
</dbReference>
<dbReference type="EMBL" id="MFJF01000002">
    <property type="protein sequence ID" value="OGG08381.1"/>
    <property type="molecule type" value="Genomic_DNA"/>
</dbReference>
<dbReference type="InterPro" id="IPR004413">
    <property type="entry name" value="GatB"/>
</dbReference>
<dbReference type="AlphaFoldDB" id="A0A1F5Z7I4"/>
<dbReference type="NCBIfam" id="NF004014">
    <property type="entry name" value="PRK05477.1-4"/>
    <property type="match status" value="1"/>
</dbReference>
<comment type="subunit">
    <text evidence="2 10">Heterotrimer of A, B and C subunits.</text>
</comment>
<dbReference type="InterPro" id="IPR017959">
    <property type="entry name" value="Asn/Gln-tRNA_amidoTrfase_suB/E"/>
</dbReference>
<dbReference type="Gene3D" id="1.10.10.410">
    <property type="match status" value="1"/>
</dbReference>
<dbReference type="PANTHER" id="PTHR11659:SF0">
    <property type="entry name" value="GLUTAMYL-TRNA(GLN) AMIDOTRANSFERASE SUBUNIT B, MITOCHONDRIAL"/>
    <property type="match status" value="1"/>
</dbReference>
<dbReference type="FunFam" id="1.10.150.380:FF:000001">
    <property type="entry name" value="Aspartyl/glutamyl-tRNA(Asn/Gln) amidotransferase subunit B"/>
    <property type="match status" value="1"/>
</dbReference>
<comment type="catalytic activity">
    <reaction evidence="9 10">
        <text>L-glutamyl-tRNA(Gln) + L-glutamine + ATP + H2O = L-glutaminyl-tRNA(Gln) + L-glutamate + ADP + phosphate + H(+)</text>
        <dbReference type="Rhea" id="RHEA:17521"/>
        <dbReference type="Rhea" id="RHEA-COMP:9681"/>
        <dbReference type="Rhea" id="RHEA-COMP:9684"/>
        <dbReference type="ChEBI" id="CHEBI:15377"/>
        <dbReference type="ChEBI" id="CHEBI:15378"/>
        <dbReference type="ChEBI" id="CHEBI:29985"/>
        <dbReference type="ChEBI" id="CHEBI:30616"/>
        <dbReference type="ChEBI" id="CHEBI:43474"/>
        <dbReference type="ChEBI" id="CHEBI:58359"/>
        <dbReference type="ChEBI" id="CHEBI:78520"/>
        <dbReference type="ChEBI" id="CHEBI:78521"/>
        <dbReference type="ChEBI" id="CHEBI:456216"/>
    </reaction>
</comment>
<dbReference type="InterPro" id="IPR003789">
    <property type="entry name" value="Asn/Gln_tRNA_amidoTrase-B-like"/>
</dbReference>
<feature type="domain" description="Asn/Gln amidotransferase" evidence="11">
    <location>
        <begin position="336"/>
        <end position="443"/>
    </location>
</feature>
<accession>A0A1F5Z7I4</accession>
<evidence type="ECO:0000256" key="5">
    <source>
        <dbReference type="ARBA" id="ARBA00022840"/>
    </source>
</evidence>
<dbReference type="InterPro" id="IPR018027">
    <property type="entry name" value="Asn/Gln_amidotransferase"/>
</dbReference>
<evidence type="ECO:0000259" key="11">
    <source>
        <dbReference type="SMART" id="SM00845"/>
    </source>
</evidence>
<gene>
    <name evidence="10" type="primary">gatB</name>
    <name evidence="12" type="ORF">A2777_02975</name>
</gene>
<dbReference type="InterPro" id="IPR017958">
    <property type="entry name" value="Gln-tRNA_amidoTrfase_suB_CS"/>
</dbReference>
<evidence type="ECO:0000256" key="9">
    <source>
        <dbReference type="ARBA" id="ARBA00047913"/>
    </source>
</evidence>
<comment type="catalytic activity">
    <reaction evidence="8 10">
        <text>L-aspartyl-tRNA(Asn) + L-glutamine + ATP + H2O = L-asparaginyl-tRNA(Asn) + L-glutamate + ADP + phosphate + 2 H(+)</text>
        <dbReference type="Rhea" id="RHEA:14513"/>
        <dbReference type="Rhea" id="RHEA-COMP:9674"/>
        <dbReference type="Rhea" id="RHEA-COMP:9677"/>
        <dbReference type="ChEBI" id="CHEBI:15377"/>
        <dbReference type="ChEBI" id="CHEBI:15378"/>
        <dbReference type="ChEBI" id="CHEBI:29985"/>
        <dbReference type="ChEBI" id="CHEBI:30616"/>
        <dbReference type="ChEBI" id="CHEBI:43474"/>
        <dbReference type="ChEBI" id="CHEBI:58359"/>
        <dbReference type="ChEBI" id="CHEBI:78515"/>
        <dbReference type="ChEBI" id="CHEBI:78516"/>
        <dbReference type="ChEBI" id="CHEBI:456216"/>
    </reaction>
</comment>
<dbReference type="InterPro" id="IPR006075">
    <property type="entry name" value="Asn/Gln-tRNA_Trfase_suB/E_cat"/>
</dbReference>
<dbReference type="PROSITE" id="PS01234">
    <property type="entry name" value="GATB"/>
    <property type="match status" value="1"/>
</dbReference>
<keyword evidence="3 10" id="KW-0436">Ligase</keyword>
<keyword evidence="4 10" id="KW-0547">Nucleotide-binding</keyword>
<evidence type="ECO:0000256" key="10">
    <source>
        <dbReference type="HAMAP-Rule" id="MF_00121"/>
    </source>
</evidence>
<evidence type="ECO:0000256" key="8">
    <source>
        <dbReference type="ARBA" id="ARBA00047380"/>
    </source>
</evidence>
<comment type="function">
    <text evidence="7 10">Allows the formation of correctly charged Asn-tRNA(Asn) or Gln-tRNA(Gln) through the transamidation of misacylated Asp-tRNA(Asn) or Glu-tRNA(Gln) in organisms which lack either or both of asparaginyl-tRNA or glutaminyl-tRNA synthetases. The reaction takes place in the presence of glutamine and ATP through an activated phospho-Asp-tRNA(Asn) or phospho-Glu-tRNA(Gln).</text>
</comment>
<evidence type="ECO:0000256" key="1">
    <source>
        <dbReference type="ARBA" id="ARBA00005306"/>
    </source>
</evidence>
<dbReference type="SUPFAM" id="SSF55931">
    <property type="entry name" value="Glutamine synthetase/guanido kinase"/>
    <property type="match status" value="1"/>
</dbReference>
<name>A0A1F5Z7I4_9BACT</name>
<evidence type="ECO:0000256" key="2">
    <source>
        <dbReference type="ARBA" id="ARBA00011123"/>
    </source>
</evidence>
<evidence type="ECO:0000256" key="7">
    <source>
        <dbReference type="ARBA" id="ARBA00024799"/>
    </source>
</evidence>
<dbReference type="EC" id="6.3.5.-" evidence="10"/>
<dbReference type="GO" id="GO:0050566">
    <property type="term" value="F:asparaginyl-tRNA synthase (glutamine-hydrolyzing) activity"/>
    <property type="evidence" value="ECO:0007669"/>
    <property type="project" value="RHEA"/>
</dbReference>
<keyword evidence="5 10" id="KW-0067">ATP-binding</keyword>
<evidence type="ECO:0000313" key="12">
    <source>
        <dbReference type="EMBL" id="OGG08381.1"/>
    </source>
</evidence>
<dbReference type="NCBIfam" id="TIGR00133">
    <property type="entry name" value="gatB"/>
    <property type="match status" value="1"/>
</dbReference>
<organism evidence="12 13">
    <name type="scientific">Candidatus Gottesmanbacteria bacterium RIFCSPHIGHO2_01_FULL_40_15</name>
    <dbReference type="NCBI Taxonomy" id="1798376"/>
    <lineage>
        <taxon>Bacteria</taxon>
        <taxon>Candidatus Gottesmaniibacteriota</taxon>
    </lineage>
</organism>
<dbReference type="FunFam" id="1.10.10.410:FF:000001">
    <property type="entry name" value="Aspartyl/glutamyl-tRNA(Asn/Gln) amidotransferase subunit B"/>
    <property type="match status" value="1"/>
</dbReference>
<dbReference type="Proteomes" id="UP000177354">
    <property type="component" value="Unassembled WGS sequence"/>
</dbReference>
<evidence type="ECO:0000256" key="6">
    <source>
        <dbReference type="ARBA" id="ARBA00022917"/>
    </source>
</evidence>
<evidence type="ECO:0000313" key="13">
    <source>
        <dbReference type="Proteomes" id="UP000177354"/>
    </source>
</evidence>
<dbReference type="PANTHER" id="PTHR11659">
    <property type="entry name" value="GLUTAMYL-TRNA GLN AMIDOTRANSFERASE SUBUNIT B MITOCHONDRIAL AND PROKARYOTIC PET112-RELATED"/>
    <property type="match status" value="1"/>
</dbReference>